<evidence type="ECO:0000256" key="1">
    <source>
        <dbReference type="ARBA" id="ARBA00002684"/>
    </source>
</evidence>
<comment type="subcellular location">
    <subcellularLocation>
        <location evidence="2">Cell inner membrane</location>
        <topology evidence="2">Multi-pass membrane protein</topology>
    </subcellularLocation>
    <subcellularLocation>
        <location evidence="14">Cell membrane</location>
        <topology evidence="14">Multi-pass membrane protein</topology>
    </subcellularLocation>
</comment>
<dbReference type="GO" id="GO:0015627">
    <property type="term" value="C:type II protein secretion system complex"/>
    <property type="evidence" value="ECO:0007669"/>
    <property type="project" value="InterPro"/>
</dbReference>
<accession>A0A850T3I5</accession>
<dbReference type="PANTHER" id="PTHR30012:SF0">
    <property type="entry name" value="TYPE II SECRETION SYSTEM PROTEIN F-RELATED"/>
    <property type="match status" value="1"/>
</dbReference>
<evidence type="ECO:0000256" key="8">
    <source>
        <dbReference type="ARBA" id="ARBA00022723"/>
    </source>
</evidence>
<dbReference type="RefSeq" id="WP_178367109.1">
    <property type="nucleotide sequence ID" value="NZ_JACADJ010000041.1"/>
</dbReference>
<gene>
    <name evidence="17" type="primary">gspF</name>
    <name evidence="17" type="ORF">HXW94_11750</name>
</gene>
<evidence type="ECO:0000256" key="14">
    <source>
        <dbReference type="RuleBase" id="RU003923"/>
    </source>
</evidence>
<dbReference type="GO" id="GO:0015628">
    <property type="term" value="P:protein secretion by the type II secretion system"/>
    <property type="evidence" value="ECO:0007669"/>
    <property type="project" value="InterPro"/>
</dbReference>
<dbReference type="NCBIfam" id="TIGR02120">
    <property type="entry name" value="GspF"/>
    <property type="match status" value="1"/>
</dbReference>
<evidence type="ECO:0000256" key="9">
    <source>
        <dbReference type="ARBA" id="ARBA00022837"/>
    </source>
</evidence>
<comment type="caution">
    <text evidence="17">The sequence shown here is derived from an EMBL/GenBank/DDBJ whole genome shotgun (WGS) entry which is preliminary data.</text>
</comment>
<keyword evidence="6" id="KW-0997">Cell inner membrane</keyword>
<dbReference type="GO" id="GO:0005886">
    <property type="term" value="C:plasma membrane"/>
    <property type="evidence" value="ECO:0007669"/>
    <property type="project" value="UniProtKB-SubCell"/>
</dbReference>
<feature type="transmembrane region" description="Helical" evidence="15">
    <location>
        <begin position="378"/>
        <end position="399"/>
    </location>
</feature>
<reference evidence="17 18" key="1">
    <citation type="submission" date="2020-06" db="EMBL/GenBank/DDBJ databases">
        <title>High-quality draft genome of sulfate reducer Desulfobacter latus type strain AcrS2 isolated from marine sediment.</title>
        <authorList>
            <person name="Hoppe M."/>
            <person name="Larsen C.K."/>
            <person name="Marshall I.P.G."/>
            <person name="Schramm A."/>
            <person name="Marietou A.G."/>
        </authorList>
    </citation>
    <scope>NUCLEOTIDE SEQUENCE [LARGE SCALE GENOMIC DNA]</scope>
    <source>
        <strain evidence="17 18">AcRS2</strain>
    </source>
</reference>
<evidence type="ECO:0000256" key="11">
    <source>
        <dbReference type="ARBA" id="ARBA00022989"/>
    </source>
</evidence>
<evidence type="ECO:0000256" key="10">
    <source>
        <dbReference type="ARBA" id="ARBA00022927"/>
    </source>
</evidence>
<keyword evidence="12 15" id="KW-0472">Membrane</keyword>
<evidence type="ECO:0000256" key="4">
    <source>
        <dbReference type="ARBA" id="ARBA00022448"/>
    </source>
</evidence>
<comment type="similarity">
    <text evidence="3 14">Belongs to the GSP F family.</text>
</comment>
<dbReference type="InterPro" id="IPR003004">
    <property type="entry name" value="GspF/PilC"/>
</dbReference>
<evidence type="ECO:0000256" key="15">
    <source>
        <dbReference type="SAM" id="Phobius"/>
    </source>
</evidence>
<dbReference type="InterPro" id="IPR042094">
    <property type="entry name" value="T2SS_GspF_sf"/>
</dbReference>
<sequence>MPVYEYKALNKRGKQISGMLDAGDIKIAKNKLRASQIFPVSLKEVNTEPNINTKTGFTLFSPRINASETAVMTRQLATLISAGFPLITALNTMLPQIKKQSFKRVISKIKDSIEEGAGFADALARYSGIFSGIYINMVRAGEASGTLGIVLERLADISEKQNKMRRKIQAALAYPILMALIGTGVLFFLLTVIVPNITAIFEEMNQSLPFTTQALIDISNILRQWWWLLAGLIVSIAVVSQTLLKRPAIRLAADRVILRVPVVGSLKQKIAVARFSRTLGSLLENGVTLLDALKIVRKVAGNMVIEAAIHQAGIEVEKGRELGEVLGKSDYFPYLAVQMIKVGEQTGRLEDMLKKTARVYDEEIETTVVGLTSLLEPVIILIMAVVVGFIVLSICLPIFEMNQLVS</sequence>
<proteinExistence type="inferred from homology"/>
<keyword evidence="10" id="KW-0653">Protein transport</keyword>
<dbReference type="GO" id="GO:0046872">
    <property type="term" value="F:metal ion binding"/>
    <property type="evidence" value="ECO:0007669"/>
    <property type="project" value="UniProtKB-KW"/>
</dbReference>
<keyword evidence="7 14" id="KW-0812">Transmembrane</keyword>
<evidence type="ECO:0000256" key="2">
    <source>
        <dbReference type="ARBA" id="ARBA00004429"/>
    </source>
</evidence>
<name>A0A850T3I5_9BACT</name>
<dbReference type="PANTHER" id="PTHR30012">
    <property type="entry name" value="GENERAL SECRETION PATHWAY PROTEIN"/>
    <property type="match status" value="1"/>
</dbReference>
<feature type="domain" description="Type II secretion system protein GspF" evidence="16">
    <location>
        <begin position="73"/>
        <end position="195"/>
    </location>
</feature>
<dbReference type="PRINTS" id="PR00812">
    <property type="entry name" value="BCTERIALGSPF"/>
</dbReference>
<dbReference type="Gene3D" id="1.20.81.30">
    <property type="entry name" value="Type II secretion system (T2SS), domain F"/>
    <property type="match status" value="2"/>
</dbReference>
<keyword evidence="18" id="KW-1185">Reference proteome</keyword>
<protein>
    <recommendedName>
        <fullName evidence="13">General secretion pathway protein F</fullName>
    </recommendedName>
</protein>
<dbReference type="Pfam" id="PF00482">
    <property type="entry name" value="T2SSF"/>
    <property type="match status" value="2"/>
</dbReference>
<dbReference type="InterPro" id="IPR001992">
    <property type="entry name" value="T2SS_GspF/T4SS_PilC_CS"/>
</dbReference>
<organism evidence="17 18">
    <name type="scientific">Desulfobacter latus</name>
    <dbReference type="NCBI Taxonomy" id="2292"/>
    <lineage>
        <taxon>Bacteria</taxon>
        <taxon>Pseudomonadati</taxon>
        <taxon>Thermodesulfobacteriota</taxon>
        <taxon>Desulfobacteria</taxon>
        <taxon>Desulfobacterales</taxon>
        <taxon>Desulfobacteraceae</taxon>
        <taxon>Desulfobacter</taxon>
    </lineage>
</organism>
<evidence type="ECO:0000256" key="7">
    <source>
        <dbReference type="ARBA" id="ARBA00022692"/>
    </source>
</evidence>
<keyword evidence="5" id="KW-1003">Cell membrane</keyword>
<dbReference type="AlphaFoldDB" id="A0A850T3I5"/>
<keyword evidence="11 15" id="KW-1133">Transmembrane helix</keyword>
<dbReference type="InterPro" id="IPR018076">
    <property type="entry name" value="T2SS_GspF_dom"/>
</dbReference>
<dbReference type="PROSITE" id="PS00874">
    <property type="entry name" value="T2SP_F"/>
    <property type="match status" value="1"/>
</dbReference>
<feature type="domain" description="Type II secretion system protein GspF" evidence="16">
    <location>
        <begin position="275"/>
        <end position="397"/>
    </location>
</feature>
<evidence type="ECO:0000313" key="18">
    <source>
        <dbReference type="Proteomes" id="UP000553343"/>
    </source>
</evidence>
<keyword evidence="9" id="KW-0106">Calcium</keyword>
<feature type="transmembrane region" description="Helical" evidence="15">
    <location>
        <begin position="171"/>
        <end position="194"/>
    </location>
</feature>
<evidence type="ECO:0000256" key="3">
    <source>
        <dbReference type="ARBA" id="ARBA00005745"/>
    </source>
</evidence>
<dbReference type="InterPro" id="IPR011850">
    <property type="entry name" value="T2SS_GspF"/>
</dbReference>
<keyword evidence="4 14" id="KW-0813">Transport</keyword>
<keyword evidence="8" id="KW-0479">Metal-binding</keyword>
<feature type="transmembrane region" description="Helical" evidence="15">
    <location>
        <begin position="225"/>
        <end position="244"/>
    </location>
</feature>
<evidence type="ECO:0000256" key="12">
    <source>
        <dbReference type="ARBA" id="ARBA00023136"/>
    </source>
</evidence>
<evidence type="ECO:0000313" key="17">
    <source>
        <dbReference type="EMBL" id="NWH05651.1"/>
    </source>
</evidence>
<evidence type="ECO:0000259" key="16">
    <source>
        <dbReference type="Pfam" id="PF00482"/>
    </source>
</evidence>
<evidence type="ECO:0000256" key="6">
    <source>
        <dbReference type="ARBA" id="ARBA00022519"/>
    </source>
</evidence>
<evidence type="ECO:0000256" key="13">
    <source>
        <dbReference type="ARBA" id="ARBA00030750"/>
    </source>
</evidence>
<evidence type="ECO:0000256" key="5">
    <source>
        <dbReference type="ARBA" id="ARBA00022475"/>
    </source>
</evidence>
<comment type="function">
    <text evidence="1">Component of the type II secretion system inner membrane complex required for the energy-dependent secretion of extracellular factors such as proteases and toxins from the periplasm.</text>
</comment>
<dbReference type="FunFam" id="1.20.81.30:FF:000001">
    <property type="entry name" value="Type II secretion system protein F"/>
    <property type="match status" value="2"/>
</dbReference>
<dbReference type="Proteomes" id="UP000553343">
    <property type="component" value="Unassembled WGS sequence"/>
</dbReference>
<dbReference type="EMBL" id="JACADJ010000041">
    <property type="protein sequence ID" value="NWH05651.1"/>
    <property type="molecule type" value="Genomic_DNA"/>
</dbReference>